<name>A0A4R3MZ23_9GAMM</name>
<dbReference type="GO" id="GO:0015074">
    <property type="term" value="P:DNA integration"/>
    <property type="evidence" value="ECO:0007669"/>
    <property type="project" value="UniProtKB-KW"/>
</dbReference>
<evidence type="ECO:0000313" key="4">
    <source>
        <dbReference type="EMBL" id="TCT19559.1"/>
    </source>
</evidence>
<dbReference type="OrthoDB" id="5567253at2"/>
<protein>
    <submittedName>
        <fullName evidence="4">Phage integrase family protein</fullName>
    </submittedName>
</protein>
<keyword evidence="1" id="KW-0229">DNA integration</keyword>
<dbReference type="PROSITE" id="PS51898">
    <property type="entry name" value="TYR_RECOMBINASE"/>
    <property type="match status" value="1"/>
</dbReference>
<dbReference type="PANTHER" id="PTHR30349:SF94">
    <property type="entry name" value="INTEGRASE_RECOMBINASE HI_1414-RELATED"/>
    <property type="match status" value="1"/>
</dbReference>
<feature type="domain" description="Tyr recombinase" evidence="3">
    <location>
        <begin position="168"/>
        <end position="341"/>
    </location>
</feature>
<dbReference type="SUPFAM" id="SSF56349">
    <property type="entry name" value="DNA breaking-rejoining enzymes"/>
    <property type="match status" value="1"/>
</dbReference>
<evidence type="ECO:0000313" key="5">
    <source>
        <dbReference type="Proteomes" id="UP000295717"/>
    </source>
</evidence>
<dbReference type="GO" id="GO:0003677">
    <property type="term" value="F:DNA binding"/>
    <property type="evidence" value="ECO:0007669"/>
    <property type="project" value="InterPro"/>
</dbReference>
<organism evidence="4 5">
    <name type="scientific">Thiobaca trueperi</name>
    <dbReference type="NCBI Taxonomy" id="127458"/>
    <lineage>
        <taxon>Bacteria</taxon>
        <taxon>Pseudomonadati</taxon>
        <taxon>Pseudomonadota</taxon>
        <taxon>Gammaproteobacteria</taxon>
        <taxon>Chromatiales</taxon>
        <taxon>Chromatiaceae</taxon>
        <taxon>Thiobaca</taxon>
    </lineage>
</organism>
<comment type="caution">
    <text evidence="4">The sequence shown here is derived from an EMBL/GenBank/DDBJ whole genome shotgun (WGS) entry which is preliminary data.</text>
</comment>
<sequence>MATFQKRSNRWRAIVRKKGHDPISKTFQTKEQAARWAREVEYEMDSRAFKDPRILNRTTVGDLIDRHRREMPTPGRTKDACLAMLARELGDVALADLTKPRIIQYAKMRANDHGAGPATVAQDLIYLRGLLEVARAHWDIPVLVEAAIDARLVLRREGLIAPSIERDRRPTPDELEQLRTYWERPLLRDMQTPMWDIVRFAIASAMRLSEIVAICWDDINETDRTILIRDRKHPSKKLGNDQTVPLFTEAWEIVHRQTRRDKEPRIFPFKAQSISANFTRAVMRCRIDDLHFHDMRHHAISLLFEAGYQVQEVALISGHRDWKQLKRYTQIQAKDLRREVSP</sequence>
<dbReference type="CDD" id="cd00796">
    <property type="entry name" value="INT_Rci_Hp1_C"/>
    <property type="match status" value="1"/>
</dbReference>
<dbReference type="InterPro" id="IPR013762">
    <property type="entry name" value="Integrase-like_cat_sf"/>
</dbReference>
<proteinExistence type="predicted"/>
<dbReference type="PANTHER" id="PTHR30349">
    <property type="entry name" value="PHAGE INTEGRASE-RELATED"/>
    <property type="match status" value="1"/>
</dbReference>
<accession>A0A4R3MZ23</accession>
<dbReference type="Proteomes" id="UP000295717">
    <property type="component" value="Unassembled WGS sequence"/>
</dbReference>
<dbReference type="Pfam" id="PF00589">
    <property type="entry name" value="Phage_integrase"/>
    <property type="match status" value="1"/>
</dbReference>
<gene>
    <name evidence="4" type="ORF">EDC35_108166</name>
</gene>
<dbReference type="RefSeq" id="WP_132978065.1">
    <property type="nucleotide sequence ID" value="NZ_SMAO01000008.1"/>
</dbReference>
<dbReference type="AlphaFoldDB" id="A0A4R3MZ23"/>
<reference evidence="4 5" key="1">
    <citation type="submission" date="2019-03" db="EMBL/GenBank/DDBJ databases">
        <title>Genomic Encyclopedia of Type Strains, Phase IV (KMG-IV): sequencing the most valuable type-strain genomes for metagenomic binning, comparative biology and taxonomic classification.</title>
        <authorList>
            <person name="Goeker M."/>
        </authorList>
    </citation>
    <scope>NUCLEOTIDE SEQUENCE [LARGE SCALE GENOMIC DNA]</scope>
    <source>
        <strain evidence="4 5">DSM 13587</strain>
    </source>
</reference>
<dbReference type="EMBL" id="SMAO01000008">
    <property type="protein sequence ID" value="TCT19559.1"/>
    <property type="molecule type" value="Genomic_DNA"/>
</dbReference>
<keyword evidence="5" id="KW-1185">Reference proteome</keyword>
<dbReference type="Gene3D" id="1.10.443.10">
    <property type="entry name" value="Intergrase catalytic core"/>
    <property type="match status" value="1"/>
</dbReference>
<evidence type="ECO:0000256" key="2">
    <source>
        <dbReference type="ARBA" id="ARBA00023172"/>
    </source>
</evidence>
<keyword evidence="2" id="KW-0233">DNA recombination</keyword>
<dbReference type="InterPro" id="IPR050090">
    <property type="entry name" value="Tyrosine_recombinase_XerCD"/>
</dbReference>
<evidence type="ECO:0000256" key="1">
    <source>
        <dbReference type="ARBA" id="ARBA00022908"/>
    </source>
</evidence>
<dbReference type="InterPro" id="IPR002104">
    <property type="entry name" value="Integrase_catalytic"/>
</dbReference>
<evidence type="ECO:0000259" key="3">
    <source>
        <dbReference type="PROSITE" id="PS51898"/>
    </source>
</evidence>
<dbReference type="GO" id="GO:0006310">
    <property type="term" value="P:DNA recombination"/>
    <property type="evidence" value="ECO:0007669"/>
    <property type="project" value="UniProtKB-KW"/>
</dbReference>
<dbReference type="InterPro" id="IPR011010">
    <property type="entry name" value="DNA_brk_join_enz"/>
</dbReference>